<comment type="cofactor">
    <cofactor evidence="7">
        <name>heme</name>
        <dbReference type="ChEBI" id="CHEBI:30413"/>
    </cofactor>
</comment>
<dbReference type="Gene3D" id="1.10.630.10">
    <property type="entry name" value="Cytochrome P450"/>
    <property type="match status" value="1"/>
</dbReference>
<keyword evidence="11" id="KW-1185">Reference proteome</keyword>
<dbReference type="InterPro" id="IPR001128">
    <property type="entry name" value="Cyt_P450"/>
</dbReference>
<dbReference type="PROSITE" id="PS00086">
    <property type="entry name" value="CYTOCHROME_P450"/>
    <property type="match status" value="1"/>
</dbReference>
<dbReference type="PANTHER" id="PTHR47955">
    <property type="entry name" value="CYTOCHROME P450 FAMILY 71 PROTEIN"/>
    <property type="match status" value="1"/>
</dbReference>
<accession>A0AAV1DIU3</accession>
<keyword evidence="9" id="KW-0812">Transmembrane</keyword>
<name>A0AAV1DIU3_OLDCO</name>
<dbReference type="AlphaFoldDB" id="A0AAV1DIU3"/>
<keyword evidence="2 7" id="KW-0349">Heme</keyword>
<evidence type="ECO:0000256" key="7">
    <source>
        <dbReference type="PIRSR" id="PIRSR602401-1"/>
    </source>
</evidence>
<dbReference type="GO" id="GO:0004497">
    <property type="term" value="F:monooxygenase activity"/>
    <property type="evidence" value="ECO:0007669"/>
    <property type="project" value="UniProtKB-KW"/>
</dbReference>
<keyword evidence="9" id="KW-1133">Transmembrane helix</keyword>
<evidence type="ECO:0000256" key="8">
    <source>
        <dbReference type="RuleBase" id="RU000461"/>
    </source>
</evidence>
<dbReference type="GO" id="GO:0016705">
    <property type="term" value="F:oxidoreductase activity, acting on paired donors, with incorporation or reduction of molecular oxygen"/>
    <property type="evidence" value="ECO:0007669"/>
    <property type="project" value="InterPro"/>
</dbReference>
<feature type="binding site" description="axial binding residue" evidence="7">
    <location>
        <position position="450"/>
    </location>
    <ligand>
        <name>heme</name>
        <dbReference type="ChEBI" id="CHEBI:30413"/>
    </ligand>
    <ligandPart>
        <name>Fe</name>
        <dbReference type="ChEBI" id="CHEBI:18248"/>
    </ligandPart>
</feature>
<evidence type="ECO:0000256" key="1">
    <source>
        <dbReference type="ARBA" id="ARBA00010617"/>
    </source>
</evidence>
<protein>
    <submittedName>
        <fullName evidence="10">OLC1v1005775C1</fullName>
    </submittedName>
</protein>
<dbReference type="Pfam" id="PF00067">
    <property type="entry name" value="p450"/>
    <property type="match status" value="1"/>
</dbReference>
<keyword evidence="4 8" id="KW-0560">Oxidoreductase</keyword>
<gene>
    <name evidence="10" type="ORF">OLC1_LOCUS15063</name>
</gene>
<evidence type="ECO:0000256" key="6">
    <source>
        <dbReference type="ARBA" id="ARBA00023033"/>
    </source>
</evidence>
<evidence type="ECO:0000256" key="2">
    <source>
        <dbReference type="ARBA" id="ARBA00022617"/>
    </source>
</evidence>
<comment type="similarity">
    <text evidence="1 8">Belongs to the cytochrome P450 family.</text>
</comment>
<feature type="transmembrane region" description="Helical" evidence="9">
    <location>
        <begin position="6"/>
        <end position="24"/>
    </location>
</feature>
<evidence type="ECO:0000256" key="4">
    <source>
        <dbReference type="ARBA" id="ARBA00023002"/>
    </source>
</evidence>
<dbReference type="InterPro" id="IPR002401">
    <property type="entry name" value="Cyt_P450_E_grp-I"/>
</dbReference>
<keyword evidence="5 7" id="KW-0408">Iron</keyword>
<dbReference type="SUPFAM" id="SSF48264">
    <property type="entry name" value="Cytochrome P450"/>
    <property type="match status" value="1"/>
</dbReference>
<sequence length="512" mass="58632">MEVNVAPLFLTLFFFIIFFLLKLIRTRFTTKNSTVARLPPGPWKLPFIGNLHQLIGSLPHRVLGDLAKKYGPIMHIQMGEISSIVFSSPEAVKEVMKTHDLNFASRPRFEALAAVTYDCSNMGFAPYGEYWKQLRKVCTTELFSARRVQSFRDLREEESTNSVKWIAGNEGSPVNFTEKIHSFTYGTISRAAFGKKRAEQETVISLVKEIIRLAEAFNVADLYPSLKFLHSVTGIKAKMESAHKELDRMFDNMINERRTERRTKDGENKLEDQKDLLDVLLMYHEQENLGFSPTIANIKGMIVDVFTAGTETTSGTVDWAMAEMMKNPEIMKKAQEEVRQVFGPKGYVDEGDFDKLRYMKSVIKETLRVHPPLPLLLPRLNQERCVINGYEIPANTHITVNAWAVNRDPSYWKDAESFQPERFLEENSSIDYKSSLNFDFIPFGGGRRVCAGMHLGVANMELPLAKFLYHFDWVLPNGMKSEELDMTEGPGFTLRRQQDLYLVPSLKYPLIH</sequence>
<dbReference type="EMBL" id="OX459122">
    <property type="protein sequence ID" value="CAI9106587.1"/>
    <property type="molecule type" value="Genomic_DNA"/>
</dbReference>
<dbReference type="PANTHER" id="PTHR47955:SF8">
    <property type="entry name" value="CYTOCHROME P450 71D11-LIKE"/>
    <property type="match status" value="1"/>
</dbReference>
<evidence type="ECO:0000313" key="10">
    <source>
        <dbReference type="EMBL" id="CAI9106587.1"/>
    </source>
</evidence>
<evidence type="ECO:0000256" key="3">
    <source>
        <dbReference type="ARBA" id="ARBA00022723"/>
    </source>
</evidence>
<reference evidence="10" key="1">
    <citation type="submission" date="2023-03" db="EMBL/GenBank/DDBJ databases">
        <authorList>
            <person name="Julca I."/>
        </authorList>
    </citation>
    <scope>NUCLEOTIDE SEQUENCE</scope>
</reference>
<evidence type="ECO:0000313" key="11">
    <source>
        <dbReference type="Proteomes" id="UP001161247"/>
    </source>
</evidence>
<dbReference type="FunFam" id="1.10.630.10:FF:000043">
    <property type="entry name" value="Cytochrome P450 99A2"/>
    <property type="match status" value="1"/>
</dbReference>
<proteinExistence type="inferred from homology"/>
<dbReference type="PRINTS" id="PR00463">
    <property type="entry name" value="EP450I"/>
</dbReference>
<dbReference type="GO" id="GO:0009821">
    <property type="term" value="P:alkaloid biosynthetic process"/>
    <property type="evidence" value="ECO:0007669"/>
    <property type="project" value="UniProtKB-ARBA"/>
</dbReference>
<organism evidence="10 11">
    <name type="scientific">Oldenlandia corymbosa var. corymbosa</name>
    <dbReference type="NCBI Taxonomy" id="529605"/>
    <lineage>
        <taxon>Eukaryota</taxon>
        <taxon>Viridiplantae</taxon>
        <taxon>Streptophyta</taxon>
        <taxon>Embryophyta</taxon>
        <taxon>Tracheophyta</taxon>
        <taxon>Spermatophyta</taxon>
        <taxon>Magnoliopsida</taxon>
        <taxon>eudicotyledons</taxon>
        <taxon>Gunneridae</taxon>
        <taxon>Pentapetalae</taxon>
        <taxon>asterids</taxon>
        <taxon>lamiids</taxon>
        <taxon>Gentianales</taxon>
        <taxon>Rubiaceae</taxon>
        <taxon>Rubioideae</taxon>
        <taxon>Spermacoceae</taxon>
        <taxon>Hedyotis-Oldenlandia complex</taxon>
        <taxon>Oldenlandia</taxon>
    </lineage>
</organism>
<dbReference type="GO" id="GO:0020037">
    <property type="term" value="F:heme binding"/>
    <property type="evidence" value="ECO:0007669"/>
    <property type="project" value="InterPro"/>
</dbReference>
<dbReference type="InterPro" id="IPR036396">
    <property type="entry name" value="Cyt_P450_sf"/>
</dbReference>
<evidence type="ECO:0000256" key="9">
    <source>
        <dbReference type="SAM" id="Phobius"/>
    </source>
</evidence>
<keyword evidence="3 7" id="KW-0479">Metal-binding</keyword>
<evidence type="ECO:0000256" key="5">
    <source>
        <dbReference type="ARBA" id="ARBA00023004"/>
    </source>
</evidence>
<dbReference type="PRINTS" id="PR00385">
    <property type="entry name" value="P450"/>
</dbReference>
<dbReference type="GO" id="GO:0005506">
    <property type="term" value="F:iron ion binding"/>
    <property type="evidence" value="ECO:0007669"/>
    <property type="project" value="InterPro"/>
</dbReference>
<dbReference type="Proteomes" id="UP001161247">
    <property type="component" value="Chromosome 5"/>
</dbReference>
<dbReference type="CDD" id="cd11072">
    <property type="entry name" value="CYP71-like"/>
    <property type="match status" value="1"/>
</dbReference>
<dbReference type="InterPro" id="IPR017972">
    <property type="entry name" value="Cyt_P450_CS"/>
</dbReference>
<keyword evidence="9" id="KW-0472">Membrane</keyword>
<keyword evidence="6 8" id="KW-0503">Monooxygenase</keyword>